<name>A0A0C3S6C9_PHLG1</name>
<sequence length="542" mass="61471">MDDLRQYTSALAQLKGAMSTSSYLPPNVVLQILTELVHLCSASTQNPKPTSRPNHPSRVDYPHQWLAATHVCRQWRNIALGCSILWTRIIWCGIPARVEAFLTRSGKRRLYLEPSKDAKLFHPDLANWRYGTRLVVSKQFIAEFADRICSVSTLSLVSSPGSGPSLPVLEHAHIVNESSLRAFSTASMPKLIFLELSNLSISNIWPLLQNTITCLHITGSGTRNRMRYLNLPQWVHLLDSLPQLRELDLRDAHAIKFSTAELLQSMHPHYRATMKHLRRVNIYATEPSQLASCAFLLTRVASPLTTHISIRAPLVDLRFLLYLTDFICMLSYLGAKLFSEGPPCAALPPSMSGYSWYCCLSLAQKMRGCATVKLGFGYERCVGTKTKDRRELIKLCMPVSPCSADPLEFDLLRMTLASSLCYDLFRLSVERFRLNAYEWLRVAQKCSNVRILCIQVKESTFVAFIKAMKESTAINFFPQLIALEYRVVDPVRHSTADPRLSRQEEDALNDCATRRVGAELAKVERERRRYATQISLMPLFSR</sequence>
<dbReference type="HOGENOM" id="CLU_502580_0_0_1"/>
<evidence type="ECO:0000313" key="1">
    <source>
        <dbReference type="EMBL" id="KIP06117.1"/>
    </source>
</evidence>
<accession>A0A0C3S6C9</accession>
<keyword evidence="2" id="KW-1185">Reference proteome</keyword>
<gene>
    <name evidence="1" type="ORF">PHLGIDRAFT_470486</name>
</gene>
<protein>
    <submittedName>
        <fullName evidence="1">Uncharacterized protein</fullName>
    </submittedName>
</protein>
<dbReference type="EMBL" id="KN840525">
    <property type="protein sequence ID" value="KIP06117.1"/>
    <property type="molecule type" value="Genomic_DNA"/>
</dbReference>
<proteinExistence type="predicted"/>
<evidence type="ECO:0000313" key="2">
    <source>
        <dbReference type="Proteomes" id="UP000053257"/>
    </source>
</evidence>
<dbReference type="Proteomes" id="UP000053257">
    <property type="component" value="Unassembled WGS sequence"/>
</dbReference>
<organism evidence="1 2">
    <name type="scientific">Phlebiopsis gigantea (strain 11061_1 CR5-6)</name>
    <name type="common">White-rot fungus</name>
    <name type="synonym">Peniophora gigantea</name>
    <dbReference type="NCBI Taxonomy" id="745531"/>
    <lineage>
        <taxon>Eukaryota</taxon>
        <taxon>Fungi</taxon>
        <taxon>Dikarya</taxon>
        <taxon>Basidiomycota</taxon>
        <taxon>Agaricomycotina</taxon>
        <taxon>Agaricomycetes</taxon>
        <taxon>Polyporales</taxon>
        <taxon>Phanerochaetaceae</taxon>
        <taxon>Phlebiopsis</taxon>
    </lineage>
</organism>
<dbReference type="OrthoDB" id="3181669at2759"/>
<reference evidence="1 2" key="1">
    <citation type="journal article" date="2014" name="PLoS Genet.">
        <title>Analysis of the Phlebiopsis gigantea genome, transcriptome and secretome provides insight into its pioneer colonization strategies of wood.</title>
        <authorList>
            <person name="Hori C."/>
            <person name="Ishida T."/>
            <person name="Igarashi K."/>
            <person name="Samejima M."/>
            <person name="Suzuki H."/>
            <person name="Master E."/>
            <person name="Ferreira P."/>
            <person name="Ruiz-Duenas F.J."/>
            <person name="Held B."/>
            <person name="Canessa P."/>
            <person name="Larrondo L.F."/>
            <person name="Schmoll M."/>
            <person name="Druzhinina I.S."/>
            <person name="Kubicek C.P."/>
            <person name="Gaskell J.A."/>
            <person name="Kersten P."/>
            <person name="St John F."/>
            <person name="Glasner J."/>
            <person name="Sabat G."/>
            <person name="Splinter BonDurant S."/>
            <person name="Syed K."/>
            <person name="Yadav J."/>
            <person name="Mgbeahuruike A.C."/>
            <person name="Kovalchuk A."/>
            <person name="Asiegbu F.O."/>
            <person name="Lackner G."/>
            <person name="Hoffmeister D."/>
            <person name="Rencoret J."/>
            <person name="Gutierrez A."/>
            <person name="Sun H."/>
            <person name="Lindquist E."/>
            <person name="Barry K."/>
            <person name="Riley R."/>
            <person name="Grigoriev I.V."/>
            <person name="Henrissat B."/>
            <person name="Kues U."/>
            <person name="Berka R.M."/>
            <person name="Martinez A.T."/>
            <person name="Covert S.F."/>
            <person name="Blanchette R.A."/>
            <person name="Cullen D."/>
        </authorList>
    </citation>
    <scope>NUCLEOTIDE SEQUENCE [LARGE SCALE GENOMIC DNA]</scope>
    <source>
        <strain evidence="1 2">11061_1 CR5-6</strain>
    </source>
</reference>
<dbReference type="Gene3D" id="1.20.1280.50">
    <property type="match status" value="1"/>
</dbReference>
<dbReference type="AlphaFoldDB" id="A0A0C3S6C9"/>